<keyword evidence="9" id="KW-0479">Metal-binding</keyword>
<feature type="transmembrane region" description="Helical" evidence="21">
    <location>
        <begin position="183"/>
        <end position="201"/>
    </location>
</feature>
<dbReference type="InterPro" id="IPR005798">
    <property type="entry name" value="Cyt_b/b6_C"/>
</dbReference>
<evidence type="ECO:0000256" key="14">
    <source>
        <dbReference type="ARBA" id="ARBA00023075"/>
    </source>
</evidence>
<keyword evidence="11" id="KW-0249">Electron transport</keyword>
<evidence type="ECO:0000256" key="9">
    <source>
        <dbReference type="ARBA" id="ARBA00022723"/>
    </source>
</evidence>
<evidence type="ECO:0000256" key="12">
    <source>
        <dbReference type="ARBA" id="ARBA00022989"/>
    </source>
</evidence>
<feature type="transmembrane region" description="Helical" evidence="21">
    <location>
        <begin position="153"/>
        <end position="171"/>
    </location>
</feature>
<evidence type="ECO:0000256" key="20">
    <source>
        <dbReference type="ARBA" id="ARBA00032818"/>
    </source>
</evidence>
<dbReference type="AlphaFoldDB" id="Q5DKX9"/>
<evidence type="ECO:0000256" key="16">
    <source>
        <dbReference type="ARBA" id="ARBA00023136"/>
    </source>
</evidence>
<evidence type="ECO:0000256" key="3">
    <source>
        <dbReference type="ARBA" id="ARBA00011649"/>
    </source>
</evidence>
<evidence type="ECO:0000256" key="19">
    <source>
        <dbReference type="ARBA" id="ARBA00032600"/>
    </source>
</evidence>
<dbReference type="GO" id="GO:0005743">
    <property type="term" value="C:mitochondrial inner membrane"/>
    <property type="evidence" value="ECO:0007669"/>
    <property type="project" value="UniProtKB-SubCell"/>
</dbReference>
<evidence type="ECO:0000256" key="5">
    <source>
        <dbReference type="ARBA" id="ARBA00022448"/>
    </source>
</evidence>
<evidence type="ECO:0000256" key="11">
    <source>
        <dbReference type="ARBA" id="ARBA00022982"/>
    </source>
</evidence>
<evidence type="ECO:0000259" key="22">
    <source>
        <dbReference type="PROSITE" id="PS51003"/>
    </source>
</evidence>
<evidence type="ECO:0000256" key="8">
    <source>
        <dbReference type="ARBA" id="ARBA00022692"/>
    </source>
</evidence>
<feature type="transmembrane region" description="Helical" evidence="21">
    <location>
        <begin position="62"/>
        <end position="83"/>
    </location>
</feature>
<geneLocation type="mitochondrion" evidence="23"/>
<dbReference type="GO" id="GO:0046872">
    <property type="term" value="F:metal ion binding"/>
    <property type="evidence" value="ECO:0007669"/>
    <property type="project" value="UniProtKB-KW"/>
</dbReference>
<evidence type="ECO:0000256" key="7">
    <source>
        <dbReference type="ARBA" id="ARBA00022660"/>
    </source>
</evidence>
<gene>
    <name evidence="23" type="primary">cytb</name>
</gene>
<dbReference type="PROSITE" id="PS51003">
    <property type="entry name" value="CYTB_CTER"/>
    <property type="match status" value="1"/>
</dbReference>
<dbReference type="EMBL" id="AY691417">
    <property type="protein sequence ID" value="AAW24408.1"/>
    <property type="molecule type" value="Genomic_DNA"/>
</dbReference>
<feature type="transmembrane region" description="Helical" evidence="21">
    <location>
        <begin position="12"/>
        <end position="35"/>
    </location>
</feature>
<dbReference type="Pfam" id="PF13631">
    <property type="entry name" value="Cytochrom_B_N_2"/>
    <property type="match status" value="1"/>
</dbReference>
<evidence type="ECO:0000256" key="15">
    <source>
        <dbReference type="ARBA" id="ARBA00023128"/>
    </source>
</evidence>
<keyword evidence="14" id="KW-0830">Ubiquinone</keyword>
<reference evidence="23" key="1">
    <citation type="journal article" date="2005" name="Curr. Microbiol.">
        <title>Cospeciation between the primary endosymbionts of mealybugs and their hosts.</title>
        <authorList>
            <person name="Baumann L."/>
            <person name="Baumann P."/>
        </authorList>
    </citation>
    <scope>NUCLEOTIDE SEQUENCE</scope>
</reference>
<comment type="function">
    <text evidence="1">Component of the ubiquinol-cytochrome c reductase complex (complex III or cytochrome b-c1 complex) that is part of the mitochondrial respiratory chain. The b-c1 complex mediates electron transfer from ubiquinol to cytochrome c. Contributes to the generation of a proton gradient across the mitochondrial membrane that is then used for ATP synthesis.</text>
</comment>
<dbReference type="PANTHER" id="PTHR19271">
    <property type="entry name" value="CYTOCHROME B"/>
    <property type="match status" value="1"/>
</dbReference>
<dbReference type="Gene3D" id="1.20.810.10">
    <property type="entry name" value="Cytochrome Bc1 Complex, Chain C"/>
    <property type="match status" value="1"/>
</dbReference>
<keyword evidence="5" id="KW-0813">Transport</keyword>
<keyword evidence="12 21" id="KW-1133">Transmembrane helix</keyword>
<keyword evidence="13" id="KW-0408">Iron</keyword>
<organism evidence="23">
    <name type="scientific">Antonina pretiosa</name>
    <dbReference type="NCBI Taxonomy" id="249540"/>
    <lineage>
        <taxon>Eukaryota</taxon>
        <taxon>Metazoa</taxon>
        <taxon>Ecdysozoa</taxon>
        <taxon>Arthropoda</taxon>
        <taxon>Hexapoda</taxon>
        <taxon>Insecta</taxon>
        <taxon>Pterygota</taxon>
        <taxon>Neoptera</taxon>
        <taxon>Paraneoptera</taxon>
        <taxon>Hemiptera</taxon>
        <taxon>Sternorrhyncha</taxon>
        <taxon>Coccoidea</taxon>
        <taxon>Pseudococcidae</taxon>
        <taxon>Antonina</taxon>
    </lineage>
</organism>
<keyword evidence="10" id="KW-0999">Mitochondrion inner membrane</keyword>
<keyword evidence="7" id="KW-0679">Respiratory chain</keyword>
<name>Q5DKX9_9HEMI</name>
<comment type="subunit">
    <text evidence="3">The main subunits of complex b-c1 are: cytochrome b, cytochrome c1 and the Rieske protein.</text>
</comment>
<evidence type="ECO:0000256" key="18">
    <source>
        <dbReference type="ARBA" id="ARBA00031681"/>
    </source>
</evidence>
<keyword evidence="15 23" id="KW-0496">Mitochondrion</keyword>
<evidence type="ECO:0000256" key="21">
    <source>
        <dbReference type="SAM" id="Phobius"/>
    </source>
</evidence>
<proteinExistence type="predicted"/>
<accession>Q5DKX9</accession>
<feature type="transmembrane region" description="Helical" evidence="21">
    <location>
        <begin position="121"/>
        <end position="141"/>
    </location>
</feature>
<keyword evidence="8 21" id="KW-0812">Transmembrane</keyword>
<keyword evidence="16 21" id="KW-0472">Membrane</keyword>
<keyword evidence="6" id="KW-0349">Heme</keyword>
<dbReference type="GO" id="GO:0022900">
    <property type="term" value="P:electron transport chain"/>
    <property type="evidence" value="ECO:0007669"/>
    <property type="project" value="UniProtKB-UniRule"/>
</dbReference>
<protein>
    <recommendedName>
        <fullName evidence="4">Cytochrome b</fullName>
    </recommendedName>
    <alternativeName>
        <fullName evidence="18">Complex III subunit 3</fullName>
    </alternativeName>
    <alternativeName>
        <fullName evidence="19">Complex III subunit III</fullName>
    </alternativeName>
    <alternativeName>
        <fullName evidence="17">Cytochrome b-c1 complex subunit 3</fullName>
    </alternativeName>
    <alternativeName>
        <fullName evidence="20">Ubiquinol-cytochrome-c reductase complex cytochrome b subunit</fullName>
    </alternativeName>
</protein>
<dbReference type="GO" id="GO:0016491">
    <property type="term" value="F:oxidoreductase activity"/>
    <property type="evidence" value="ECO:0007669"/>
    <property type="project" value="UniProtKB-UniRule"/>
</dbReference>
<evidence type="ECO:0000256" key="17">
    <source>
        <dbReference type="ARBA" id="ARBA00029812"/>
    </source>
</evidence>
<feature type="non-terminal residue" evidence="23">
    <location>
        <position position="1"/>
    </location>
</feature>
<evidence type="ECO:0000256" key="13">
    <source>
        <dbReference type="ARBA" id="ARBA00023004"/>
    </source>
</evidence>
<evidence type="ECO:0000313" key="23">
    <source>
        <dbReference type="EMBL" id="AAW24408.1"/>
    </source>
</evidence>
<evidence type="ECO:0000256" key="2">
    <source>
        <dbReference type="ARBA" id="ARBA00004448"/>
    </source>
</evidence>
<dbReference type="Pfam" id="PF00032">
    <property type="entry name" value="Cytochrom_B_C"/>
    <property type="match status" value="1"/>
</dbReference>
<evidence type="ECO:0000256" key="4">
    <source>
        <dbReference type="ARBA" id="ARBA00013531"/>
    </source>
</evidence>
<dbReference type="GO" id="GO:0009055">
    <property type="term" value="F:electron transfer activity"/>
    <property type="evidence" value="ECO:0007669"/>
    <property type="project" value="InterPro"/>
</dbReference>
<dbReference type="SUPFAM" id="SSF81648">
    <property type="entry name" value="a domain/subunit of cytochrome bc1 complex (Ubiquinol-cytochrome c reductase)"/>
    <property type="match status" value="1"/>
</dbReference>
<dbReference type="InterPro" id="IPR027387">
    <property type="entry name" value="Cytb/b6-like_sf"/>
</dbReference>
<evidence type="ECO:0000256" key="6">
    <source>
        <dbReference type="ARBA" id="ARBA00022617"/>
    </source>
</evidence>
<comment type="subcellular location">
    <subcellularLocation>
        <location evidence="2">Mitochondrion inner membrane</location>
        <topology evidence="2">Multi-pass membrane protein</topology>
    </subcellularLocation>
</comment>
<evidence type="ECO:0000256" key="1">
    <source>
        <dbReference type="ARBA" id="ARBA00002566"/>
    </source>
</evidence>
<dbReference type="PANTHER" id="PTHR19271:SF16">
    <property type="entry name" value="CYTOCHROME B"/>
    <property type="match status" value="1"/>
</dbReference>
<feature type="domain" description="Cytochrome b/b6 C-terminal region profile" evidence="22">
    <location>
        <begin position="43"/>
        <end position="211"/>
    </location>
</feature>
<dbReference type="InterPro" id="IPR036150">
    <property type="entry name" value="Cyt_b/b6_C_sf"/>
</dbReference>
<evidence type="ECO:0000256" key="10">
    <source>
        <dbReference type="ARBA" id="ARBA00022792"/>
    </source>
</evidence>
<dbReference type="InterPro" id="IPR005797">
    <property type="entry name" value="Cyt_b/b6_N"/>
</dbReference>
<sequence length="211" mass="25622">FNINITLINRFFVIHFITPMLLIILIIIHINILHLKKSSNPLGMNNNIDLITLNPYSIMKDMIMLILNMMMFLNLNFYLPMLLNNFDNFNEMNYFITPNHIEPEWYFLFFYSILRSINNKLSGLMLMFSSMMFFMIFPFMFNLNKQNNKFNYLNNYMNIMFYLIIINITILGSKMIEYPYENVNFMLILLLFLYLTLNLFIKKLMKYLSWK</sequence>